<name>W6U2N8_ECHGR</name>
<dbReference type="KEGG" id="egl:EGR_10328"/>
<keyword evidence="3" id="KW-1185">Reference proteome</keyword>
<gene>
    <name evidence="2" type="ORF">EGR_10328</name>
</gene>
<protein>
    <submittedName>
        <fullName evidence="2">Uncharacterized protein</fullName>
    </submittedName>
</protein>
<evidence type="ECO:0000313" key="2">
    <source>
        <dbReference type="EMBL" id="EUB54821.1"/>
    </source>
</evidence>
<evidence type="ECO:0000313" key="3">
    <source>
        <dbReference type="Proteomes" id="UP000019149"/>
    </source>
</evidence>
<dbReference type="Proteomes" id="UP000019149">
    <property type="component" value="Unassembled WGS sequence"/>
</dbReference>
<dbReference type="CTD" id="36346043"/>
<dbReference type="RefSeq" id="XP_024346017.1">
    <property type="nucleotide sequence ID" value="XM_024499577.1"/>
</dbReference>
<keyword evidence="1" id="KW-0472">Membrane</keyword>
<dbReference type="AlphaFoldDB" id="W6U2N8"/>
<reference evidence="2 3" key="1">
    <citation type="journal article" date="2013" name="Nat. Genet.">
        <title>The genome of the hydatid tapeworm Echinococcus granulosus.</title>
        <authorList>
            <person name="Zheng H."/>
            <person name="Zhang W."/>
            <person name="Zhang L."/>
            <person name="Zhang Z."/>
            <person name="Li J."/>
            <person name="Lu G."/>
            <person name="Zhu Y."/>
            <person name="Wang Y."/>
            <person name="Huang Y."/>
            <person name="Liu J."/>
            <person name="Kang H."/>
            <person name="Chen J."/>
            <person name="Wang L."/>
            <person name="Chen A."/>
            <person name="Yu S."/>
            <person name="Gao Z."/>
            <person name="Jin L."/>
            <person name="Gu W."/>
            <person name="Wang Z."/>
            <person name="Zhao L."/>
            <person name="Shi B."/>
            <person name="Wen H."/>
            <person name="Lin R."/>
            <person name="Jones M.K."/>
            <person name="Brejova B."/>
            <person name="Vinar T."/>
            <person name="Zhao G."/>
            <person name="McManus D.P."/>
            <person name="Chen Z."/>
            <person name="Zhou Y."/>
            <person name="Wang S."/>
        </authorList>
    </citation>
    <scope>NUCLEOTIDE SEQUENCE [LARGE SCALE GENOMIC DNA]</scope>
</reference>
<organism evidence="2 3">
    <name type="scientific">Echinococcus granulosus</name>
    <name type="common">Hydatid tapeworm</name>
    <dbReference type="NCBI Taxonomy" id="6210"/>
    <lineage>
        <taxon>Eukaryota</taxon>
        <taxon>Metazoa</taxon>
        <taxon>Spiralia</taxon>
        <taxon>Lophotrochozoa</taxon>
        <taxon>Platyhelminthes</taxon>
        <taxon>Cestoda</taxon>
        <taxon>Eucestoda</taxon>
        <taxon>Cyclophyllidea</taxon>
        <taxon>Taeniidae</taxon>
        <taxon>Echinococcus</taxon>
        <taxon>Echinococcus granulosus group</taxon>
    </lineage>
</organism>
<evidence type="ECO:0000256" key="1">
    <source>
        <dbReference type="SAM" id="Phobius"/>
    </source>
</evidence>
<proteinExistence type="predicted"/>
<dbReference type="EMBL" id="APAU02000209">
    <property type="protein sequence ID" value="EUB54821.1"/>
    <property type="molecule type" value="Genomic_DNA"/>
</dbReference>
<comment type="caution">
    <text evidence="2">The sequence shown here is derived from an EMBL/GenBank/DDBJ whole genome shotgun (WGS) entry which is preliminary data.</text>
</comment>
<keyword evidence="1" id="KW-0812">Transmembrane</keyword>
<sequence>MDADQQEENGANVVGNSSFAIAKNSSIKKRRSSTNQTSFAYFVGWEEKVKVVDTHIVKGSNAFAAPVEETDNNSMQDSSALDYCRDCSDRCLNTFYQRLNEYSIFAEYLALLSPSQLSSLASITINVSLPTHTPLGKLLGNLAGMDLWCCVYFSVCLIGLIFIFGAYYTTGIFKLMHSVQMDGSGMTTNRVCSYGDHSMKGHINIQIYTLLPLR</sequence>
<accession>W6U2N8</accession>
<keyword evidence="1" id="KW-1133">Transmembrane helix</keyword>
<dbReference type="GeneID" id="36346043"/>
<feature type="transmembrane region" description="Helical" evidence="1">
    <location>
        <begin position="145"/>
        <end position="168"/>
    </location>
</feature>